<evidence type="ECO:0000256" key="1">
    <source>
        <dbReference type="SAM" id="SignalP"/>
    </source>
</evidence>
<evidence type="ECO:0000313" key="3">
    <source>
        <dbReference type="Proteomes" id="UP001597168"/>
    </source>
</evidence>
<feature type="signal peptide" evidence="1">
    <location>
        <begin position="1"/>
        <end position="22"/>
    </location>
</feature>
<protein>
    <recommendedName>
        <fullName evidence="4">Tachylectin</fullName>
    </recommendedName>
</protein>
<comment type="caution">
    <text evidence="2">The sequence shown here is derived from an EMBL/GenBank/DDBJ whole genome shotgun (WGS) entry which is preliminary data.</text>
</comment>
<accession>A0ABW3QXY7</accession>
<keyword evidence="3" id="KW-1185">Reference proteome</keyword>
<dbReference type="Proteomes" id="UP001597168">
    <property type="component" value="Unassembled WGS sequence"/>
</dbReference>
<name>A0ABW3QXY7_9PSEU</name>
<sequence>MRSKRAMAAVLGLVAAVSVATAAPGAAQGRDYQPFGADKAVERQQQDFQANTTNGESFLEVNAAGNLVYWRRTADGYTFYSQVRGWGWGGTRIVSTLNADTFVEVKGDGRLSKWTWDGYNYHEQVVGWGWQNARLLSGVSWDKFVEINQQGNLVLWQFDAANNLSSTTIGWGWGGTRLITGLADLDFLEVKGNGLVSEWLDQGAGLEEFPLTGADFSTVRLMAGMDINHFLLIDGYDGSLWEATYNESDYTWYPVQRGWGWNGTRLIG</sequence>
<dbReference type="EMBL" id="JBHTLK010000111">
    <property type="protein sequence ID" value="MFD1149554.1"/>
    <property type="molecule type" value="Genomic_DNA"/>
</dbReference>
<organism evidence="2 3">
    <name type="scientific">Saccharothrix hoggarensis</name>
    <dbReference type="NCBI Taxonomy" id="913853"/>
    <lineage>
        <taxon>Bacteria</taxon>
        <taxon>Bacillati</taxon>
        <taxon>Actinomycetota</taxon>
        <taxon>Actinomycetes</taxon>
        <taxon>Pseudonocardiales</taxon>
        <taxon>Pseudonocardiaceae</taxon>
        <taxon>Saccharothrix</taxon>
    </lineage>
</organism>
<dbReference type="RefSeq" id="WP_380724958.1">
    <property type="nucleotide sequence ID" value="NZ_JBHTLK010000111.1"/>
</dbReference>
<keyword evidence="1" id="KW-0732">Signal</keyword>
<reference evidence="3" key="1">
    <citation type="journal article" date="2019" name="Int. J. Syst. Evol. Microbiol.">
        <title>The Global Catalogue of Microorganisms (GCM) 10K type strain sequencing project: providing services to taxonomists for standard genome sequencing and annotation.</title>
        <authorList>
            <consortium name="The Broad Institute Genomics Platform"/>
            <consortium name="The Broad Institute Genome Sequencing Center for Infectious Disease"/>
            <person name="Wu L."/>
            <person name="Ma J."/>
        </authorList>
    </citation>
    <scope>NUCLEOTIDE SEQUENCE [LARGE SCALE GENOMIC DNA]</scope>
    <source>
        <strain evidence="3">CCUG 60214</strain>
    </source>
</reference>
<evidence type="ECO:0008006" key="4">
    <source>
        <dbReference type="Google" id="ProtNLM"/>
    </source>
</evidence>
<proteinExistence type="predicted"/>
<feature type="chain" id="PRO_5045458019" description="Tachylectin" evidence="1">
    <location>
        <begin position="23"/>
        <end position="268"/>
    </location>
</feature>
<evidence type="ECO:0000313" key="2">
    <source>
        <dbReference type="EMBL" id="MFD1149554.1"/>
    </source>
</evidence>
<gene>
    <name evidence="2" type="ORF">ACFQ3T_20665</name>
</gene>